<name>A0A3M0JVU4_HIRRU</name>
<comment type="caution">
    <text evidence="2">The sequence shown here is derived from an EMBL/GenBank/DDBJ whole genome shotgun (WGS) entry which is preliminary data.</text>
</comment>
<dbReference type="Proteomes" id="UP000269221">
    <property type="component" value="Unassembled WGS sequence"/>
</dbReference>
<organism evidence="2 3">
    <name type="scientific">Hirundo rustica rustica</name>
    <dbReference type="NCBI Taxonomy" id="333673"/>
    <lineage>
        <taxon>Eukaryota</taxon>
        <taxon>Metazoa</taxon>
        <taxon>Chordata</taxon>
        <taxon>Craniata</taxon>
        <taxon>Vertebrata</taxon>
        <taxon>Euteleostomi</taxon>
        <taxon>Archelosauria</taxon>
        <taxon>Archosauria</taxon>
        <taxon>Dinosauria</taxon>
        <taxon>Saurischia</taxon>
        <taxon>Theropoda</taxon>
        <taxon>Coelurosauria</taxon>
        <taxon>Aves</taxon>
        <taxon>Neognathae</taxon>
        <taxon>Neoaves</taxon>
        <taxon>Telluraves</taxon>
        <taxon>Australaves</taxon>
        <taxon>Passeriformes</taxon>
        <taxon>Sylvioidea</taxon>
        <taxon>Hirundinidae</taxon>
        <taxon>Hirundo</taxon>
    </lineage>
</organism>
<protein>
    <submittedName>
        <fullName evidence="2">Uncharacterized protein</fullName>
    </submittedName>
</protein>
<proteinExistence type="predicted"/>
<feature type="compositionally biased region" description="Polar residues" evidence="1">
    <location>
        <begin position="20"/>
        <end position="32"/>
    </location>
</feature>
<dbReference type="EMBL" id="QRBI01000123">
    <property type="protein sequence ID" value="RMC04959.1"/>
    <property type="molecule type" value="Genomic_DNA"/>
</dbReference>
<evidence type="ECO:0000313" key="3">
    <source>
        <dbReference type="Proteomes" id="UP000269221"/>
    </source>
</evidence>
<feature type="region of interest" description="Disordered" evidence="1">
    <location>
        <begin position="1"/>
        <end position="32"/>
    </location>
</feature>
<evidence type="ECO:0000256" key="1">
    <source>
        <dbReference type="SAM" id="MobiDB-lite"/>
    </source>
</evidence>
<keyword evidence="3" id="KW-1185">Reference proteome</keyword>
<gene>
    <name evidence="2" type="ORF">DUI87_18139</name>
</gene>
<accession>A0A3M0JVU4</accession>
<evidence type="ECO:0000313" key="2">
    <source>
        <dbReference type="EMBL" id="RMC04959.1"/>
    </source>
</evidence>
<sequence>MKEREEPQRRSPRSRLIQRPESSVTGKGFSSLQQRSTELESELFTPIKPLYYLSDRSSAEEDLEVLEKKAEPSQQCVPVAMKTTFSKQDCGQQINGCD</sequence>
<reference evidence="2 3" key="1">
    <citation type="submission" date="2018-07" db="EMBL/GenBank/DDBJ databases">
        <title>A high quality draft genome assembly of the barn swallow (H. rustica rustica).</title>
        <authorList>
            <person name="Formenti G."/>
            <person name="Chiara M."/>
            <person name="Poveda L."/>
            <person name="Francoijs K.-J."/>
            <person name="Bonisoli-Alquati A."/>
            <person name="Canova L."/>
            <person name="Gianfranceschi L."/>
            <person name="Horner D.S."/>
            <person name="Saino N."/>
        </authorList>
    </citation>
    <scope>NUCLEOTIDE SEQUENCE [LARGE SCALE GENOMIC DNA]</scope>
    <source>
        <strain evidence="2">Chelidonia</strain>
        <tissue evidence="2">Blood</tissue>
    </source>
</reference>
<dbReference type="AlphaFoldDB" id="A0A3M0JVU4"/>